<organism evidence="6 7">
    <name type="scientific">Pseudomonas aeruginosa</name>
    <dbReference type="NCBI Taxonomy" id="287"/>
    <lineage>
        <taxon>Bacteria</taxon>
        <taxon>Pseudomonadati</taxon>
        <taxon>Pseudomonadota</taxon>
        <taxon>Gammaproteobacteria</taxon>
        <taxon>Pseudomonadales</taxon>
        <taxon>Pseudomonadaceae</taxon>
        <taxon>Pseudomonas</taxon>
    </lineage>
</organism>
<comment type="caution">
    <text evidence="6">The sequence shown here is derived from an EMBL/GenBank/DDBJ whole genome shotgun (WGS) entry which is preliminary data.</text>
</comment>
<feature type="transmembrane region" description="Helical" evidence="5">
    <location>
        <begin position="77"/>
        <end position="93"/>
    </location>
</feature>
<dbReference type="PANTHER" id="PTHR36917:SF1">
    <property type="entry name" value="INNER MEMBRANE-SPANNING PROTEIN YCIB"/>
    <property type="match status" value="1"/>
</dbReference>
<dbReference type="EMBL" id="RBSQ01000441">
    <property type="protein sequence ID" value="RMS58019.1"/>
    <property type="molecule type" value="Genomic_DNA"/>
</dbReference>
<dbReference type="NCBIfam" id="NF001325">
    <property type="entry name" value="PRK00259.1-3"/>
    <property type="match status" value="1"/>
</dbReference>
<evidence type="ECO:0000256" key="5">
    <source>
        <dbReference type="HAMAP-Rule" id="MF_00189"/>
    </source>
</evidence>
<evidence type="ECO:0000256" key="1">
    <source>
        <dbReference type="ARBA" id="ARBA00022475"/>
    </source>
</evidence>
<keyword evidence="3 5" id="KW-1133">Transmembrane helix</keyword>
<dbReference type="HAMAP" id="MF_00189">
    <property type="entry name" value="YciB"/>
    <property type="match status" value="1"/>
</dbReference>
<dbReference type="Pfam" id="PF04279">
    <property type="entry name" value="IspA"/>
    <property type="match status" value="1"/>
</dbReference>
<keyword evidence="4 5" id="KW-0472">Membrane</keyword>
<dbReference type="PANTHER" id="PTHR36917">
    <property type="entry name" value="INTRACELLULAR SEPTATION PROTEIN A-RELATED"/>
    <property type="match status" value="1"/>
</dbReference>
<protein>
    <recommendedName>
        <fullName evidence="5">Inner membrane-spanning protein YciB</fullName>
    </recommendedName>
</protein>
<dbReference type="InterPro" id="IPR006008">
    <property type="entry name" value="YciB"/>
</dbReference>
<feature type="transmembrane region" description="Helical" evidence="5">
    <location>
        <begin position="175"/>
        <end position="194"/>
    </location>
</feature>
<keyword evidence="2 5" id="KW-0812">Transmembrane</keyword>
<feature type="transmembrane region" description="Helical" evidence="5">
    <location>
        <begin position="12"/>
        <end position="32"/>
    </location>
</feature>
<dbReference type="NCBIfam" id="TIGR00997">
    <property type="entry name" value="ispZ"/>
    <property type="match status" value="1"/>
</dbReference>
<dbReference type="Proteomes" id="UP000270834">
    <property type="component" value="Unassembled WGS sequence"/>
</dbReference>
<dbReference type="NCBIfam" id="NF001327">
    <property type="entry name" value="PRK00259.1-5"/>
    <property type="match status" value="1"/>
</dbReference>
<reference evidence="6 7" key="1">
    <citation type="submission" date="2018-08" db="EMBL/GenBank/DDBJ databases">
        <title>Recombination of ecologically and evolutionarily significant loci maintains genetic cohesion in the Pseudomonas syringae species complex.</title>
        <authorList>
            <person name="Dillon M."/>
            <person name="Thakur S."/>
            <person name="Almeida R.N.D."/>
            <person name="Weir B.S."/>
            <person name="Guttman D.S."/>
        </authorList>
    </citation>
    <scope>NUCLEOTIDE SEQUENCE [LARGE SCALE GENOMIC DNA]</scope>
    <source>
        <strain evidence="6 7">ICMP 7846</strain>
    </source>
</reference>
<comment type="subcellular location">
    <subcellularLocation>
        <location evidence="5">Cell inner membrane</location>
        <topology evidence="5">Multi-pass membrane protein</topology>
    </subcellularLocation>
</comment>
<feature type="transmembrane region" description="Helical" evidence="5">
    <location>
        <begin position="105"/>
        <end position="121"/>
    </location>
</feature>
<name>A0A3M5E6Y2_PSEAI</name>
<comment type="function">
    <text evidence="5">Plays a role in cell envelope biogenesis, maintenance of cell envelope integrity and membrane homeostasis.</text>
</comment>
<keyword evidence="5" id="KW-0997">Cell inner membrane</keyword>
<keyword evidence="1 5" id="KW-1003">Cell membrane</keyword>
<evidence type="ECO:0000313" key="7">
    <source>
        <dbReference type="Proteomes" id="UP000270834"/>
    </source>
</evidence>
<dbReference type="AlphaFoldDB" id="A0A3M5E6Y2"/>
<gene>
    <name evidence="5" type="primary">yciB</name>
    <name evidence="6" type="ORF">ALP65_02673</name>
</gene>
<feature type="transmembrane region" description="Helical" evidence="5">
    <location>
        <begin position="142"/>
        <end position="163"/>
    </location>
</feature>
<evidence type="ECO:0000313" key="6">
    <source>
        <dbReference type="EMBL" id="RMS58019.1"/>
    </source>
</evidence>
<dbReference type="GO" id="GO:0005886">
    <property type="term" value="C:plasma membrane"/>
    <property type="evidence" value="ECO:0007669"/>
    <property type="project" value="UniProtKB-SubCell"/>
</dbReference>
<evidence type="ECO:0000256" key="4">
    <source>
        <dbReference type="ARBA" id="ARBA00023136"/>
    </source>
</evidence>
<evidence type="ECO:0000256" key="2">
    <source>
        <dbReference type="ARBA" id="ARBA00022692"/>
    </source>
</evidence>
<feature type="transmembrane region" description="Helical" evidence="5">
    <location>
        <begin position="44"/>
        <end position="65"/>
    </location>
</feature>
<comment type="similarity">
    <text evidence="5">Belongs to the YciB family.</text>
</comment>
<proteinExistence type="inferred from homology"/>
<evidence type="ECO:0000256" key="3">
    <source>
        <dbReference type="ARBA" id="ARBA00022989"/>
    </source>
</evidence>
<accession>A0A3M5E6Y2</accession>
<sequence length="208" mass="23649">MLLCRFNRVLTATMKQFIDFIPLILFFIVYKIDPQNVEFAGFNLSGIYGATATLILASVIVYGALWLKHRHLEKSQWFTLGACLVLGGLTLAFHEDTFLKWKAPLVNWLFALAFAGSHFIGDKPMIQRIMGHAIQLPQGLWVRLNIAWVVFFLVCGFANLYVVFTYPNFWVDFKVFGSLGMTLLFLIGQGLFLARHLHDADTGEKPKD</sequence>